<dbReference type="SUPFAM" id="SSF57783">
    <property type="entry name" value="Zinc beta-ribbon"/>
    <property type="match status" value="1"/>
</dbReference>
<dbReference type="EMBL" id="LSSL01005964">
    <property type="protein sequence ID" value="OLY78605.1"/>
    <property type="molecule type" value="Genomic_DNA"/>
</dbReference>
<dbReference type="PANTHER" id="PTHR13097">
    <property type="entry name" value="TRANSCRIPTION INITIATION FACTOR IIE, ALPHA SUBUNIT"/>
    <property type="match status" value="1"/>
</dbReference>
<evidence type="ECO:0000313" key="2">
    <source>
        <dbReference type="EMBL" id="OLY78470.1"/>
    </source>
</evidence>
<proteinExistence type="predicted"/>
<dbReference type="InterPro" id="IPR013083">
    <property type="entry name" value="Znf_RING/FYVE/PHD"/>
</dbReference>
<feature type="compositionally biased region" description="Polar residues" evidence="1">
    <location>
        <begin position="385"/>
        <end position="404"/>
    </location>
</feature>
<reference evidence="2 4" key="1">
    <citation type="journal article" date="2016" name="Mol. Biol. Evol.">
        <title>Genome-Wide Survey of Gut Fungi (Harpellales) Reveals the First Horizontally Transferred Ubiquitin Gene from a Mosquito Host.</title>
        <authorList>
            <person name="Wang Y."/>
            <person name="White M.M."/>
            <person name="Kvist S."/>
            <person name="Moncalvo J.M."/>
        </authorList>
    </citation>
    <scope>NUCLEOTIDE SEQUENCE [LARGE SCALE GENOMIC DNA]</scope>
    <source>
        <strain evidence="2 4">ALG-7-W6</strain>
    </source>
</reference>
<comment type="caution">
    <text evidence="2">The sequence shown here is derived from an EMBL/GenBank/DDBJ whole genome shotgun (WGS) entry which is preliminary data.</text>
</comment>
<dbReference type="PANTHER" id="PTHR13097:SF7">
    <property type="entry name" value="GENERAL TRANSCRIPTION FACTOR IIE SUBUNIT 1"/>
    <property type="match status" value="1"/>
</dbReference>
<dbReference type="AlphaFoldDB" id="A0A1R0GNL8"/>
<reference evidence="2" key="2">
    <citation type="submission" date="2017-01" db="EMBL/GenBank/DDBJ databases">
        <authorList>
            <person name="Mah S.A."/>
            <person name="Swanson W.J."/>
            <person name="Moy G.W."/>
            <person name="Vacquier V.D."/>
        </authorList>
    </citation>
    <scope>NUCLEOTIDE SEQUENCE</scope>
    <source>
        <strain evidence="2">ALG-7-W6</strain>
    </source>
</reference>
<dbReference type="GO" id="GO:0003743">
    <property type="term" value="F:translation initiation factor activity"/>
    <property type="evidence" value="ECO:0007669"/>
    <property type="project" value="UniProtKB-KW"/>
</dbReference>
<dbReference type="InterPro" id="IPR039997">
    <property type="entry name" value="TFE"/>
</dbReference>
<gene>
    <name evidence="3" type="ORF">AYI68_g7341</name>
    <name evidence="2" type="ORF">AYI68_g7481</name>
</gene>
<dbReference type="Gene3D" id="3.30.40.10">
    <property type="entry name" value="Zinc/RING finger domain, C3HC4 (zinc finger)"/>
    <property type="match status" value="1"/>
</dbReference>
<organism evidence="2 4">
    <name type="scientific">Smittium mucronatum</name>
    <dbReference type="NCBI Taxonomy" id="133383"/>
    <lineage>
        <taxon>Eukaryota</taxon>
        <taxon>Fungi</taxon>
        <taxon>Fungi incertae sedis</taxon>
        <taxon>Zoopagomycota</taxon>
        <taxon>Kickxellomycotina</taxon>
        <taxon>Harpellomycetes</taxon>
        <taxon>Harpellales</taxon>
        <taxon>Legeriomycetaceae</taxon>
        <taxon>Smittium</taxon>
    </lineage>
</organism>
<dbReference type="Proteomes" id="UP000187455">
    <property type="component" value="Unassembled WGS sequence"/>
</dbReference>
<name>A0A1R0GNL8_9FUNG</name>
<keyword evidence="2" id="KW-0396">Initiation factor</keyword>
<protein>
    <submittedName>
        <fullName evidence="2">Transcription initiation factor IIE subunit alpha</fullName>
    </submittedName>
</protein>
<dbReference type="GO" id="GO:0006367">
    <property type="term" value="P:transcription initiation at RNA polymerase II promoter"/>
    <property type="evidence" value="ECO:0007669"/>
    <property type="project" value="TreeGrafter"/>
</dbReference>
<keyword evidence="2" id="KW-0648">Protein biosynthesis</keyword>
<evidence type="ECO:0000313" key="4">
    <source>
        <dbReference type="Proteomes" id="UP000187455"/>
    </source>
</evidence>
<dbReference type="OrthoDB" id="361102at2759"/>
<feature type="region of interest" description="Disordered" evidence="1">
    <location>
        <begin position="353"/>
        <end position="404"/>
    </location>
</feature>
<feature type="compositionally biased region" description="Polar residues" evidence="1">
    <location>
        <begin position="355"/>
        <end position="378"/>
    </location>
</feature>
<dbReference type="GO" id="GO:0005673">
    <property type="term" value="C:transcription factor TFIIE complex"/>
    <property type="evidence" value="ECO:0007669"/>
    <property type="project" value="TreeGrafter"/>
</dbReference>
<feature type="compositionally biased region" description="Basic and acidic residues" evidence="1">
    <location>
        <begin position="331"/>
        <end position="344"/>
    </location>
</feature>
<dbReference type="STRING" id="133383.A0A1R0GNL8"/>
<accession>A0A1R0GNL8</accession>
<evidence type="ECO:0000256" key="1">
    <source>
        <dbReference type="SAM" id="MobiDB-lite"/>
    </source>
</evidence>
<evidence type="ECO:0000313" key="3">
    <source>
        <dbReference type="EMBL" id="OLY78605.1"/>
    </source>
</evidence>
<feature type="region of interest" description="Disordered" evidence="1">
    <location>
        <begin position="325"/>
        <end position="344"/>
    </location>
</feature>
<dbReference type="EMBL" id="LSSL01006352">
    <property type="protein sequence ID" value="OLY78470.1"/>
    <property type="molecule type" value="Genomic_DNA"/>
</dbReference>
<sequence length="499" mass="56229">MESRRAEQKPISRTYYQLDYGLFVDVVKWRMWKLQQVVKSRMEVERSRQGFICPDCKTEYSTLQALSLLDFSTGLFKCEVCSGILEDNTTSESAIKSQETLSNLMDQCNPILNVLKQTDNLVLPQPLPFDLYQPPDVESEQYDKAIDSNYDNITGEEEQSGANGNGLAVSRDTGIKTGEIHVEFGGDLTKEQELYNREQKVLMKLKQNALPPWHVWSTVSDSIMVPGSLITPEMIKLYLKRDTKSKANYKNRKINHSFYKDQFDSLENRSIERDDCPEDLSNLFTPKAEISVTQGDLLDTNEAVPEDKDISDYYKELGHNLGMSRNKKRKLNGDSDEQTRRFDDLINFKKKDSVKSASVNDSPPENGDISASTLTNGSVVPESGAHTSHIGSPNSSLSNNKGVGQHPSLANNSLILKNLANFLEKKHPDCQIVKVSNVDYKLLDIGQEELSKMTNKEYLEFWNLLHKSIVSVLTDNGVDVKGMDNEIGQITFGILDCAK</sequence>
<keyword evidence="4" id="KW-1185">Reference proteome</keyword>